<sequence>MQKSSIFFADTSIESKEGLTAILPIPEGSLPIRYLGVPLLSTRLRAVDCAQLKEKILGRIQSWSNKTLTYGGKLQLINSVLFSIQIYWSSIFILPQRVLHDIECLLRSFLWTGFELRHSGAKVAWHSICAPKNEGGLGLRLLKDWNKASMIRHLWLICLKTDTLWIKWVHTCILKSHSLWRVKVPNDASWTIRKLLNLRDTIRPWIKYIVGDGLSTYLWADNWHTLGPLYQNFEEYVGYNIGRAQNAKVASIIQNGVWVWPNPRCAITRQIVASTELSLMANPLVPDSVRWLLYKYTTKSAWNALRTKFLVVPWSKCVWFSSHVPR</sequence>
<name>A0ACC0PYC0_RHOML</name>
<evidence type="ECO:0000313" key="1">
    <source>
        <dbReference type="EMBL" id="KAI8570742.1"/>
    </source>
</evidence>
<proteinExistence type="predicted"/>
<protein>
    <submittedName>
        <fullName evidence="1">Uncharacterized protein</fullName>
    </submittedName>
</protein>
<comment type="caution">
    <text evidence="1">The sequence shown here is derived from an EMBL/GenBank/DDBJ whole genome shotgun (WGS) entry which is preliminary data.</text>
</comment>
<dbReference type="Proteomes" id="UP001062846">
    <property type="component" value="Chromosome 1"/>
</dbReference>
<gene>
    <name evidence="1" type="ORF">RHMOL_Rhmol01G0060200</name>
</gene>
<evidence type="ECO:0000313" key="2">
    <source>
        <dbReference type="Proteomes" id="UP001062846"/>
    </source>
</evidence>
<keyword evidence="2" id="KW-1185">Reference proteome</keyword>
<organism evidence="1 2">
    <name type="scientific">Rhododendron molle</name>
    <name type="common">Chinese azalea</name>
    <name type="synonym">Azalea mollis</name>
    <dbReference type="NCBI Taxonomy" id="49168"/>
    <lineage>
        <taxon>Eukaryota</taxon>
        <taxon>Viridiplantae</taxon>
        <taxon>Streptophyta</taxon>
        <taxon>Embryophyta</taxon>
        <taxon>Tracheophyta</taxon>
        <taxon>Spermatophyta</taxon>
        <taxon>Magnoliopsida</taxon>
        <taxon>eudicotyledons</taxon>
        <taxon>Gunneridae</taxon>
        <taxon>Pentapetalae</taxon>
        <taxon>asterids</taxon>
        <taxon>Ericales</taxon>
        <taxon>Ericaceae</taxon>
        <taxon>Ericoideae</taxon>
        <taxon>Rhodoreae</taxon>
        <taxon>Rhododendron</taxon>
    </lineage>
</organism>
<dbReference type="EMBL" id="CM046388">
    <property type="protein sequence ID" value="KAI8570742.1"/>
    <property type="molecule type" value="Genomic_DNA"/>
</dbReference>
<accession>A0ACC0PYC0</accession>
<reference evidence="1" key="1">
    <citation type="submission" date="2022-02" db="EMBL/GenBank/DDBJ databases">
        <title>Plant Genome Project.</title>
        <authorList>
            <person name="Zhang R.-G."/>
        </authorList>
    </citation>
    <scope>NUCLEOTIDE SEQUENCE</scope>
    <source>
        <strain evidence="1">AT1</strain>
    </source>
</reference>